<comment type="subunit">
    <text evidence="7">Part of the 50S ribosomal subunit.</text>
</comment>
<evidence type="ECO:0000256" key="1">
    <source>
        <dbReference type="ARBA" id="ARBA00009296"/>
    </source>
</evidence>
<dbReference type="PROSITE" id="PS01143">
    <property type="entry name" value="RIBOSOMAL_L31"/>
    <property type="match status" value="1"/>
</dbReference>
<gene>
    <name evidence="7" type="primary">rpmE</name>
    <name evidence="9" type="ORF">CO054_01730</name>
</gene>
<dbReference type="NCBIfam" id="NF000612">
    <property type="entry name" value="PRK00019.1"/>
    <property type="match status" value="1"/>
</dbReference>
<evidence type="ECO:0000256" key="3">
    <source>
        <dbReference type="ARBA" id="ARBA00022884"/>
    </source>
</evidence>
<feature type="region of interest" description="Disordered" evidence="8">
    <location>
        <begin position="75"/>
        <end position="96"/>
    </location>
</feature>
<dbReference type="GO" id="GO:0003735">
    <property type="term" value="F:structural constituent of ribosome"/>
    <property type="evidence" value="ECO:0007669"/>
    <property type="project" value="InterPro"/>
</dbReference>
<comment type="caution">
    <text evidence="9">The sequence shown here is derived from an EMBL/GenBank/DDBJ whole genome shotgun (WGS) entry which is preliminary data.</text>
</comment>
<comment type="function">
    <text evidence="7">Binds the 23S rRNA.</text>
</comment>
<keyword evidence="7" id="KW-0479">Metal-binding</keyword>
<keyword evidence="7" id="KW-0862">Zinc</keyword>
<evidence type="ECO:0000256" key="8">
    <source>
        <dbReference type="SAM" id="MobiDB-lite"/>
    </source>
</evidence>
<proteinExistence type="inferred from homology"/>
<evidence type="ECO:0000313" key="10">
    <source>
        <dbReference type="Proteomes" id="UP000229816"/>
    </source>
</evidence>
<dbReference type="AlphaFoldDB" id="A0A2M8ESP8"/>
<dbReference type="EMBL" id="PFSF01000035">
    <property type="protein sequence ID" value="PJC28148.1"/>
    <property type="molecule type" value="Genomic_DNA"/>
</dbReference>
<accession>A0A2M8ESP8</accession>
<comment type="cofactor">
    <cofactor evidence="7">
        <name>Zn(2+)</name>
        <dbReference type="ChEBI" id="CHEBI:29105"/>
    </cofactor>
    <text evidence="7">Binds 1 zinc ion per subunit.</text>
</comment>
<dbReference type="InterPro" id="IPR042105">
    <property type="entry name" value="Ribosomal_bL31_sf"/>
</dbReference>
<protein>
    <recommendedName>
        <fullName evidence="6 7">Large ribosomal subunit protein bL31</fullName>
    </recommendedName>
</protein>
<sequence>MKANIHPKWYPEAKIICACGNTFTAGSTKPEIRVEICYACHPFFTGKAKFIDAQGRVEKFQARQKAVAAKPYIKKKKQMEEEQEQPRTLKEMLHKK</sequence>
<reference evidence="10" key="1">
    <citation type="submission" date="2017-09" db="EMBL/GenBank/DDBJ databases">
        <title>Depth-based differentiation of microbial function through sediment-hosted aquifers and enrichment of novel symbionts in the deep terrestrial subsurface.</title>
        <authorList>
            <person name="Probst A.J."/>
            <person name="Ladd B."/>
            <person name="Jarett J.K."/>
            <person name="Geller-Mcgrath D.E."/>
            <person name="Sieber C.M.K."/>
            <person name="Emerson J.B."/>
            <person name="Anantharaman K."/>
            <person name="Thomas B.C."/>
            <person name="Malmstrom R."/>
            <person name="Stieglmeier M."/>
            <person name="Klingl A."/>
            <person name="Woyke T."/>
            <person name="Ryan C.M."/>
            <person name="Banfield J.F."/>
        </authorList>
    </citation>
    <scope>NUCLEOTIDE SEQUENCE [LARGE SCALE GENOMIC DNA]</scope>
</reference>
<organism evidence="9 10">
    <name type="scientific">Candidatus Shapirobacteria bacterium CG_4_9_14_0_2_um_filter_39_11</name>
    <dbReference type="NCBI Taxonomy" id="1974478"/>
    <lineage>
        <taxon>Bacteria</taxon>
        <taxon>Candidatus Shapironibacteriota</taxon>
    </lineage>
</organism>
<dbReference type="GO" id="GO:0005840">
    <property type="term" value="C:ribosome"/>
    <property type="evidence" value="ECO:0007669"/>
    <property type="project" value="UniProtKB-KW"/>
</dbReference>
<feature type="binding site" evidence="7">
    <location>
        <position position="17"/>
    </location>
    <ligand>
        <name>Zn(2+)</name>
        <dbReference type="ChEBI" id="CHEBI:29105"/>
    </ligand>
</feature>
<dbReference type="PRINTS" id="PR01249">
    <property type="entry name" value="RIBOSOMALL31"/>
</dbReference>
<keyword evidence="2 7" id="KW-0699">rRNA-binding</keyword>
<evidence type="ECO:0000256" key="5">
    <source>
        <dbReference type="ARBA" id="ARBA00023274"/>
    </source>
</evidence>
<dbReference type="PANTHER" id="PTHR33280:SF1">
    <property type="entry name" value="LARGE RIBOSOMAL SUBUNIT PROTEIN BL31C"/>
    <property type="match status" value="1"/>
</dbReference>
<feature type="compositionally biased region" description="Basic and acidic residues" evidence="8">
    <location>
        <begin position="78"/>
        <end position="96"/>
    </location>
</feature>
<dbReference type="InterPro" id="IPR002150">
    <property type="entry name" value="Ribosomal_bL31"/>
</dbReference>
<name>A0A2M8ESP8_9BACT</name>
<dbReference type="Gene3D" id="4.10.830.30">
    <property type="entry name" value="Ribosomal protein L31"/>
    <property type="match status" value="1"/>
</dbReference>
<dbReference type="PANTHER" id="PTHR33280">
    <property type="entry name" value="50S RIBOSOMAL PROTEIN L31, CHLOROPLASTIC"/>
    <property type="match status" value="1"/>
</dbReference>
<evidence type="ECO:0000313" key="9">
    <source>
        <dbReference type="EMBL" id="PJC28148.1"/>
    </source>
</evidence>
<evidence type="ECO:0000256" key="2">
    <source>
        <dbReference type="ARBA" id="ARBA00022730"/>
    </source>
</evidence>
<dbReference type="NCBIfam" id="TIGR00105">
    <property type="entry name" value="L31"/>
    <property type="match status" value="1"/>
</dbReference>
<keyword evidence="4 7" id="KW-0689">Ribosomal protein</keyword>
<dbReference type="NCBIfam" id="NF001809">
    <property type="entry name" value="PRK00528.1"/>
    <property type="match status" value="1"/>
</dbReference>
<feature type="binding site" evidence="7">
    <location>
        <position position="40"/>
    </location>
    <ligand>
        <name>Zn(2+)</name>
        <dbReference type="ChEBI" id="CHEBI:29105"/>
    </ligand>
</feature>
<keyword evidence="3 7" id="KW-0694">RNA-binding</keyword>
<evidence type="ECO:0000256" key="4">
    <source>
        <dbReference type="ARBA" id="ARBA00022980"/>
    </source>
</evidence>
<dbReference type="Pfam" id="PF01197">
    <property type="entry name" value="Ribosomal_L31"/>
    <property type="match status" value="1"/>
</dbReference>
<dbReference type="Proteomes" id="UP000229816">
    <property type="component" value="Unassembled WGS sequence"/>
</dbReference>
<dbReference type="InterPro" id="IPR027491">
    <property type="entry name" value="Ribosomal_bL31_A"/>
</dbReference>
<dbReference type="SUPFAM" id="SSF143800">
    <property type="entry name" value="L28p-like"/>
    <property type="match status" value="1"/>
</dbReference>
<dbReference type="HAMAP" id="MF_00501">
    <property type="entry name" value="Ribosomal_bL31_1"/>
    <property type="match status" value="1"/>
</dbReference>
<feature type="binding site" evidence="7">
    <location>
        <position position="37"/>
    </location>
    <ligand>
        <name>Zn(2+)</name>
        <dbReference type="ChEBI" id="CHEBI:29105"/>
    </ligand>
</feature>
<evidence type="ECO:0000256" key="6">
    <source>
        <dbReference type="ARBA" id="ARBA00035687"/>
    </source>
</evidence>
<comment type="similarity">
    <text evidence="1 7">Belongs to the bacterial ribosomal protein bL31 family. Type A subfamily.</text>
</comment>
<feature type="binding site" evidence="7">
    <location>
        <position position="19"/>
    </location>
    <ligand>
        <name>Zn(2+)</name>
        <dbReference type="ChEBI" id="CHEBI:29105"/>
    </ligand>
</feature>
<dbReference type="GO" id="GO:0006412">
    <property type="term" value="P:translation"/>
    <property type="evidence" value="ECO:0007669"/>
    <property type="project" value="UniProtKB-UniRule"/>
</dbReference>
<dbReference type="GO" id="GO:1990904">
    <property type="term" value="C:ribonucleoprotein complex"/>
    <property type="evidence" value="ECO:0007669"/>
    <property type="project" value="UniProtKB-KW"/>
</dbReference>
<dbReference type="InterPro" id="IPR034704">
    <property type="entry name" value="Ribosomal_bL28/bL31-like_sf"/>
</dbReference>
<evidence type="ECO:0000256" key="7">
    <source>
        <dbReference type="HAMAP-Rule" id="MF_00501"/>
    </source>
</evidence>
<dbReference type="GO" id="GO:0019843">
    <property type="term" value="F:rRNA binding"/>
    <property type="evidence" value="ECO:0007669"/>
    <property type="project" value="UniProtKB-KW"/>
</dbReference>
<keyword evidence="5 7" id="KW-0687">Ribonucleoprotein</keyword>
<dbReference type="GO" id="GO:0046872">
    <property type="term" value="F:metal ion binding"/>
    <property type="evidence" value="ECO:0007669"/>
    <property type="project" value="UniProtKB-KW"/>
</dbReference>